<feature type="region of interest" description="Disordered" evidence="3">
    <location>
        <begin position="523"/>
        <end position="550"/>
    </location>
</feature>
<feature type="domain" description="FAD-binding" evidence="4">
    <location>
        <begin position="6"/>
        <end position="325"/>
    </location>
</feature>
<dbReference type="RefSeq" id="WP_073419864.1">
    <property type="nucleotide sequence ID" value="NZ_FQVX01000002.1"/>
</dbReference>
<protein>
    <submittedName>
        <fullName evidence="5">Anthraniloyl-CoA monooxygenase</fullName>
    </submittedName>
</protein>
<dbReference type="Gene3D" id="3.30.9.20">
    <property type="match status" value="1"/>
</dbReference>
<evidence type="ECO:0000256" key="2">
    <source>
        <dbReference type="ARBA" id="ARBA00023027"/>
    </source>
</evidence>
<organism evidence="5 6">
    <name type="scientific">Geodermatophilus nigrescens</name>
    <dbReference type="NCBI Taxonomy" id="1070870"/>
    <lineage>
        <taxon>Bacteria</taxon>
        <taxon>Bacillati</taxon>
        <taxon>Actinomycetota</taxon>
        <taxon>Actinomycetes</taxon>
        <taxon>Geodermatophilales</taxon>
        <taxon>Geodermatophilaceae</taxon>
        <taxon>Geodermatophilus</taxon>
    </lineage>
</organism>
<evidence type="ECO:0000313" key="6">
    <source>
        <dbReference type="Proteomes" id="UP000184471"/>
    </source>
</evidence>
<dbReference type="PANTHER" id="PTHR43476:SF4">
    <property type="entry name" value="BLR0106 PROTEIN"/>
    <property type="match status" value="1"/>
</dbReference>
<keyword evidence="6" id="KW-1185">Reference proteome</keyword>
<evidence type="ECO:0000256" key="3">
    <source>
        <dbReference type="SAM" id="MobiDB-lite"/>
    </source>
</evidence>
<dbReference type="Proteomes" id="UP000184471">
    <property type="component" value="Unassembled WGS sequence"/>
</dbReference>
<dbReference type="SUPFAM" id="SSF51905">
    <property type="entry name" value="FAD/NAD(P)-binding domain"/>
    <property type="match status" value="1"/>
</dbReference>
<dbReference type="AlphaFoldDB" id="A0A1M5HZK1"/>
<dbReference type="Pfam" id="PF01494">
    <property type="entry name" value="FAD_binding_3"/>
    <property type="match status" value="1"/>
</dbReference>
<evidence type="ECO:0000313" key="5">
    <source>
        <dbReference type="EMBL" id="SHG21448.1"/>
    </source>
</evidence>
<dbReference type="GO" id="GO:0004497">
    <property type="term" value="F:monooxygenase activity"/>
    <property type="evidence" value="ECO:0007669"/>
    <property type="project" value="UniProtKB-KW"/>
</dbReference>
<dbReference type="InterPro" id="IPR036188">
    <property type="entry name" value="FAD/NAD-bd_sf"/>
</dbReference>
<proteinExistence type="predicted"/>
<gene>
    <name evidence="5" type="ORF">SAMN05444351_1822</name>
</gene>
<reference evidence="5 6" key="1">
    <citation type="submission" date="2016-11" db="EMBL/GenBank/DDBJ databases">
        <authorList>
            <person name="Jaros S."/>
            <person name="Januszkiewicz K."/>
            <person name="Wedrychowicz H."/>
        </authorList>
    </citation>
    <scope>NUCLEOTIDE SEQUENCE [LARGE SCALE GENOMIC DNA]</scope>
    <source>
        <strain evidence="5 6">DSM 45408</strain>
    </source>
</reference>
<dbReference type="InterPro" id="IPR050631">
    <property type="entry name" value="PheA/TfdB_FAD_monoxygenase"/>
</dbReference>
<dbReference type="OrthoDB" id="3169239at2"/>
<keyword evidence="2" id="KW-0520">NAD</keyword>
<accession>A0A1M5HZK1</accession>
<keyword evidence="1" id="KW-0560">Oxidoreductase</keyword>
<dbReference type="GO" id="GO:0071949">
    <property type="term" value="F:FAD binding"/>
    <property type="evidence" value="ECO:0007669"/>
    <property type="project" value="InterPro"/>
</dbReference>
<evidence type="ECO:0000256" key="1">
    <source>
        <dbReference type="ARBA" id="ARBA00023002"/>
    </source>
</evidence>
<dbReference type="Gene3D" id="3.50.50.60">
    <property type="entry name" value="FAD/NAD(P)-binding domain"/>
    <property type="match status" value="1"/>
</dbReference>
<name>A0A1M5HZK1_9ACTN</name>
<dbReference type="STRING" id="1070870.SAMN05444351_1822"/>
<keyword evidence="5" id="KW-0503">Monooxygenase</keyword>
<dbReference type="PANTHER" id="PTHR43476">
    <property type="entry name" value="3-(3-HYDROXY-PHENYL)PROPIONATE/3-HYDROXYCINNAMIC ACID HYDROXYLASE"/>
    <property type="match status" value="1"/>
</dbReference>
<sequence length="550" mass="58433">MELRRVAVLGGGPGGLYAARLLKLAQPGCEVVVHEQGVPHETFGFGVGLAAGTQRNLEAADPASLRDIVAGGHRHDMQMRVRGQATTVGNDALIGIARTRLLAVLQRHAEESGVVLRFGERVRADELDADLVIAADGVNSATRTARAEEFGATVETGAGLYLWAATDFALDHALFEPVETEAGTFVTHAYPYQDDRSTFLVETDERTWRRAGLDAGARGLARDANDEASLRHLEGVFAASLRGHPLIGNRTQWLRFRRVTARRWHSGTVVLLGDAAHTAHYSIGSGTKLAMEDAIALVDALGASGDVPSAFTAYEAVRRPAVERLQGLARRSQLWWESFPDRLDEPVDRLMVAYMSRAGNVPLSRFATSSPDVVARALADYAGSPAEGLPAAGLDEWVLDRPLERAGRVLASRRADPAELPEVVDGDDAPPGTLARLVAPPGSAWSSAGDALARRAGELAARGCAGLWLTGPAGREAVLDRLDLAERVRRVTGLLTVVSVPAELRADAAAALVSGRTDLVDLTDGEAASPRTLQPVLSGSRGETDVRPGA</sequence>
<evidence type="ECO:0000259" key="4">
    <source>
        <dbReference type="Pfam" id="PF01494"/>
    </source>
</evidence>
<dbReference type="EMBL" id="FQVX01000002">
    <property type="protein sequence ID" value="SHG21448.1"/>
    <property type="molecule type" value="Genomic_DNA"/>
</dbReference>
<dbReference type="InterPro" id="IPR002938">
    <property type="entry name" value="FAD-bd"/>
</dbReference>
<dbReference type="PRINTS" id="PR00420">
    <property type="entry name" value="RNGMNOXGNASE"/>
</dbReference>